<dbReference type="Proteomes" id="UP001295423">
    <property type="component" value="Unassembled WGS sequence"/>
</dbReference>
<evidence type="ECO:0000256" key="1">
    <source>
        <dbReference type="SAM" id="MobiDB-lite"/>
    </source>
</evidence>
<evidence type="ECO:0000313" key="3">
    <source>
        <dbReference type="Proteomes" id="UP001295423"/>
    </source>
</evidence>
<gene>
    <name evidence="2" type="ORF">CYCCA115_LOCUS15900</name>
</gene>
<feature type="compositionally biased region" description="Polar residues" evidence="1">
    <location>
        <begin position="10"/>
        <end position="24"/>
    </location>
</feature>
<comment type="caution">
    <text evidence="2">The sequence shown here is derived from an EMBL/GenBank/DDBJ whole genome shotgun (WGS) entry which is preliminary data.</text>
</comment>
<name>A0AAD2FXF8_9STRA</name>
<proteinExistence type="predicted"/>
<keyword evidence="3" id="KW-1185">Reference proteome</keyword>
<feature type="region of interest" description="Disordered" evidence="1">
    <location>
        <begin position="1"/>
        <end position="24"/>
    </location>
</feature>
<sequence>MHCKRRKVQFASSPSIVSPADDSTLQPHCPDQLWYRKSEISKFKADTRQLVKAIRSPEEVLKDSSLRGLESSTLERRLYRHKTIQCTLSAYRKNMNIEDVAKIARVCGTWNVEIAFVQACHDYFAAYPTKQVKLPKVSFQPPDFPFALRKPKSRNLQYDHRDQPQRNVRRRIS</sequence>
<evidence type="ECO:0000313" key="2">
    <source>
        <dbReference type="EMBL" id="CAJ1955739.1"/>
    </source>
</evidence>
<organism evidence="2 3">
    <name type="scientific">Cylindrotheca closterium</name>
    <dbReference type="NCBI Taxonomy" id="2856"/>
    <lineage>
        <taxon>Eukaryota</taxon>
        <taxon>Sar</taxon>
        <taxon>Stramenopiles</taxon>
        <taxon>Ochrophyta</taxon>
        <taxon>Bacillariophyta</taxon>
        <taxon>Bacillariophyceae</taxon>
        <taxon>Bacillariophycidae</taxon>
        <taxon>Bacillariales</taxon>
        <taxon>Bacillariaceae</taxon>
        <taxon>Cylindrotheca</taxon>
    </lineage>
</organism>
<reference evidence="2" key="1">
    <citation type="submission" date="2023-08" db="EMBL/GenBank/DDBJ databases">
        <authorList>
            <person name="Audoor S."/>
            <person name="Bilcke G."/>
        </authorList>
    </citation>
    <scope>NUCLEOTIDE SEQUENCE</scope>
</reference>
<accession>A0AAD2FXF8</accession>
<dbReference type="EMBL" id="CAKOGP040001892">
    <property type="protein sequence ID" value="CAJ1955739.1"/>
    <property type="molecule type" value="Genomic_DNA"/>
</dbReference>
<protein>
    <submittedName>
        <fullName evidence="2">Uncharacterized protein</fullName>
    </submittedName>
</protein>
<dbReference type="AlphaFoldDB" id="A0AAD2FXF8"/>